<evidence type="ECO:0000256" key="18">
    <source>
        <dbReference type="ARBA" id="ARBA00022989"/>
    </source>
</evidence>
<dbReference type="GO" id="GO:0009252">
    <property type="term" value="P:peptidoglycan biosynthetic process"/>
    <property type="evidence" value="ECO:0007669"/>
    <property type="project" value="UniProtKB-UniPathway"/>
</dbReference>
<dbReference type="GO" id="GO:0071555">
    <property type="term" value="P:cell wall organization"/>
    <property type="evidence" value="ECO:0007669"/>
    <property type="project" value="UniProtKB-KW"/>
</dbReference>
<dbReference type="SUPFAM" id="SSF50249">
    <property type="entry name" value="Nucleic acid-binding proteins"/>
    <property type="match status" value="1"/>
</dbReference>
<dbReference type="STRING" id="888061.AXF15_00350"/>
<comment type="pathway">
    <text evidence="26">Glycan biosynthesis.</text>
</comment>
<evidence type="ECO:0000256" key="6">
    <source>
        <dbReference type="ARBA" id="ARBA00018638"/>
    </source>
</evidence>
<evidence type="ECO:0000256" key="3">
    <source>
        <dbReference type="ARBA" id="ARBA00007090"/>
    </source>
</evidence>
<keyword evidence="13" id="KW-0812">Transmembrane</keyword>
<dbReference type="Gene3D" id="3.40.710.10">
    <property type="entry name" value="DD-peptidase/beta-lactamase superfamily"/>
    <property type="match status" value="2"/>
</dbReference>
<keyword evidence="17" id="KW-0573">Peptidoglycan synthesis</keyword>
<dbReference type="EC" id="2.4.99.28" evidence="24"/>
<comment type="subcellular location">
    <subcellularLocation>
        <location evidence="1">Cell inner membrane</location>
        <topology evidence="1">Single-pass type II membrane protein</topology>
    </subcellularLocation>
</comment>
<evidence type="ECO:0000256" key="23">
    <source>
        <dbReference type="ARBA" id="ARBA00034000"/>
    </source>
</evidence>
<keyword evidence="10" id="KW-0645">Protease</keyword>
<keyword evidence="30" id="KW-1185">Reference proteome</keyword>
<dbReference type="SUPFAM" id="SSF56601">
    <property type="entry name" value="beta-lactamase/transpeptidase-like"/>
    <property type="match status" value="1"/>
</dbReference>
<evidence type="ECO:0000256" key="24">
    <source>
        <dbReference type="ARBA" id="ARBA00044770"/>
    </source>
</evidence>
<dbReference type="GO" id="GO:0009002">
    <property type="term" value="F:serine-type D-Ala-D-Ala carboxypeptidase activity"/>
    <property type="evidence" value="ECO:0007669"/>
    <property type="project" value="UniProtKB-EC"/>
</dbReference>
<dbReference type="InterPro" id="IPR001460">
    <property type="entry name" value="PCN-bd_Tpept"/>
</dbReference>
<dbReference type="InterPro" id="IPR050396">
    <property type="entry name" value="Glycosyltr_51/Transpeptidase"/>
</dbReference>
<sequence length="780" mass="85699">MILRIFKIFFVLLLLLVLLGAGAAVGVYYWAAEDLPNFTKLSDYSPSLATTVRARDGQIIGYFYREKRFLIPLSLMSPVTIKAFLAAEDAGFYQHEGIDLPGIARAALKNFWAGGIRQGGSTITQQVIKSMLLTPERTYERKLKEMILAYRLEKYLTKDEILTIYLNQIFFGARAYGVEAAAREYFGVSASQLTTAQAALLAGLPVAPSRYSPYGNPERARERQLYVLSRLRDLGWINRAEYDAAVAEPLKYTVQEDPSWKIGPYYLEEVRRQLVERFGEDLVYRGGLMVRTAMDPEHQAVADQALRDGLRATSKRHGWMGPVRHIGPEEHESFLKSLPAAPSEPGARLQALVTSVDKGKASVRFAGHTGTIAVADMSWARQPNPRLAAEEARKVSDARKVLKPGDVIWASVLGAQDKGPWKLALEQEPKVEGALVSMDPRSGEVLALSGGYDFFRSQFNRATQALRQPGSSFKPIVYATALDNGFTAASIILDAPIIYEDGSGKTWKPENFEGIFYGPTLFRTALVKSRNTVTIRLAQQVGIGKIIERGKAMGLTGIMEPNLSLALGSGQFTPLNMCEAYSAFARGGTSIKPRLIESVSSPWGEQLFSATQEVTEAMPPDTAYIINNLLQQAIQDGTGARAKALGRPVAGKTGTTNDEQDAWFMGYSPYLLTGVWVGYDQVQPMGKYETGARVALPIWLDYRTQVEKKYPVEDFRPPKDIVMARVNGHTGRLAGSGGGLVYTLPFRGGTEPIYGAGPDDMDGDPSSPNTGAESLLKQIF</sequence>
<keyword evidence="16" id="KW-0735">Signal-anchor</keyword>
<evidence type="ECO:0000256" key="19">
    <source>
        <dbReference type="ARBA" id="ARBA00023136"/>
    </source>
</evidence>
<evidence type="ECO:0000256" key="2">
    <source>
        <dbReference type="ARBA" id="ARBA00004752"/>
    </source>
</evidence>
<keyword evidence="7" id="KW-1003">Cell membrane</keyword>
<keyword evidence="21" id="KW-0511">Multifunctional enzyme</keyword>
<protein>
    <recommendedName>
        <fullName evidence="6">Penicillin-binding protein 1A</fullName>
        <ecNumber evidence="24">2.4.99.28</ecNumber>
        <ecNumber evidence="5">3.4.16.4</ecNumber>
    </recommendedName>
</protein>
<comment type="catalytic activity">
    <reaction evidence="25">
        <text>[GlcNAc-(1-&gt;4)-Mur2Ac(oyl-L-Ala-gamma-D-Glu-L-Lys-D-Ala-D-Ala)](n)-di-trans,octa-cis-undecaprenyl diphosphate + beta-D-GlcNAc-(1-&gt;4)-Mur2Ac(oyl-L-Ala-gamma-D-Glu-L-Lys-D-Ala-D-Ala)-di-trans,octa-cis-undecaprenyl diphosphate = [GlcNAc-(1-&gt;4)-Mur2Ac(oyl-L-Ala-gamma-D-Glu-L-Lys-D-Ala-D-Ala)](n+1)-di-trans,octa-cis-undecaprenyl diphosphate + di-trans,octa-cis-undecaprenyl diphosphate + H(+)</text>
        <dbReference type="Rhea" id="RHEA:23708"/>
        <dbReference type="Rhea" id="RHEA-COMP:9602"/>
        <dbReference type="Rhea" id="RHEA-COMP:9603"/>
        <dbReference type="ChEBI" id="CHEBI:15378"/>
        <dbReference type="ChEBI" id="CHEBI:58405"/>
        <dbReference type="ChEBI" id="CHEBI:60033"/>
        <dbReference type="ChEBI" id="CHEBI:78435"/>
        <dbReference type="EC" id="2.4.99.28"/>
    </reaction>
</comment>
<evidence type="ECO:0000256" key="5">
    <source>
        <dbReference type="ARBA" id="ARBA00012448"/>
    </source>
</evidence>
<dbReference type="Pfam" id="PF17092">
    <property type="entry name" value="PCB_OB"/>
    <property type="match status" value="1"/>
</dbReference>
<name>A0A109W5C2_9BACT</name>
<keyword evidence="12" id="KW-0808">Transferase</keyword>
<dbReference type="GO" id="GO:0006508">
    <property type="term" value="P:proteolysis"/>
    <property type="evidence" value="ECO:0007669"/>
    <property type="project" value="UniProtKB-KW"/>
</dbReference>
<dbReference type="InterPro" id="IPR023346">
    <property type="entry name" value="Lysozyme-like_dom_sf"/>
</dbReference>
<keyword evidence="18" id="KW-1133">Transmembrane helix</keyword>
<evidence type="ECO:0000256" key="22">
    <source>
        <dbReference type="ARBA" id="ARBA00023316"/>
    </source>
</evidence>
<dbReference type="RefSeq" id="WP_066601683.1">
    <property type="nucleotide sequence ID" value="NZ_CP014230.1"/>
</dbReference>
<dbReference type="PANTHER" id="PTHR32282">
    <property type="entry name" value="BINDING PROTEIN TRANSPEPTIDASE, PUTATIVE-RELATED"/>
    <property type="match status" value="1"/>
</dbReference>
<dbReference type="PROSITE" id="PS50126">
    <property type="entry name" value="S1"/>
    <property type="match status" value="1"/>
</dbReference>
<dbReference type="AlphaFoldDB" id="A0A109W5C2"/>
<comment type="similarity">
    <text evidence="3">In the C-terminal section; belongs to the transpeptidase family.</text>
</comment>
<dbReference type="InterPro" id="IPR012340">
    <property type="entry name" value="NA-bd_OB-fold"/>
</dbReference>
<evidence type="ECO:0000256" key="17">
    <source>
        <dbReference type="ARBA" id="ARBA00022984"/>
    </source>
</evidence>
<dbReference type="GO" id="GO:0008360">
    <property type="term" value="P:regulation of cell shape"/>
    <property type="evidence" value="ECO:0007669"/>
    <property type="project" value="UniProtKB-KW"/>
</dbReference>
<keyword evidence="15" id="KW-0133">Cell shape</keyword>
<dbReference type="Pfam" id="PF00905">
    <property type="entry name" value="Transpeptidase"/>
    <property type="match status" value="1"/>
</dbReference>
<evidence type="ECO:0000256" key="12">
    <source>
        <dbReference type="ARBA" id="ARBA00022679"/>
    </source>
</evidence>
<dbReference type="EC" id="3.4.16.4" evidence="5"/>
<dbReference type="InterPro" id="IPR012338">
    <property type="entry name" value="Beta-lactam/transpept-like"/>
</dbReference>
<dbReference type="SUPFAM" id="SSF53955">
    <property type="entry name" value="Lysozyme-like"/>
    <property type="match status" value="1"/>
</dbReference>
<feature type="region of interest" description="Disordered" evidence="27">
    <location>
        <begin position="758"/>
        <end position="780"/>
    </location>
</feature>
<dbReference type="KEGG" id="doa:AXF15_00350"/>
<evidence type="ECO:0000256" key="15">
    <source>
        <dbReference type="ARBA" id="ARBA00022960"/>
    </source>
</evidence>
<evidence type="ECO:0000256" key="20">
    <source>
        <dbReference type="ARBA" id="ARBA00023251"/>
    </source>
</evidence>
<dbReference type="GO" id="GO:0005886">
    <property type="term" value="C:plasma membrane"/>
    <property type="evidence" value="ECO:0007669"/>
    <property type="project" value="UniProtKB-SubCell"/>
</dbReference>
<dbReference type="SMART" id="SM00316">
    <property type="entry name" value="S1"/>
    <property type="match status" value="1"/>
</dbReference>
<keyword evidence="20" id="KW-0046">Antibiotic resistance</keyword>
<evidence type="ECO:0000256" key="1">
    <source>
        <dbReference type="ARBA" id="ARBA00004249"/>
    </source>
</evidence>
<evidence type="ECO:0000256" key="9">
    <source>
        <dbReference type="ARBA" id="ARBA00022645"/>
    </source>
</evidence>
<proteinExistence type="inferred from homology"/>
<evidence type="ECO:0000256" key="25">
    <source>
        <dbReference type="ARBA" id="ARBA00049902"/>
    </source>
</evidence>
<dbReference type="EMBL" id="CP014230">
    <property type="protein sequence ID" value="AMD91716.1"/>
    <property type="molecule type" value="Genomic_DNA"/>
</dbReference>
<keyword evidence="8" id="KW-0997">Cell inner membrane</keyword>
<dbReference type="Pfam" id="PF00912">
    <property type="entry name" value="Transgly"/>
    <property type="match status" value="1"/>
</dbReference>
<comment type="catalytic activity">
    <reaction evidence="23">
        <text>Preferential cleavage: (Ac)2-L-Lys-D-Ala-|-D-Ala. Also transpeptidation of peptidyl-alanyl moieties that are N-acyl substituents of D-alanine.</text>
        <dbReference type="EC" id="3.4.16.4"/>
    </reaction>
</comment>
<keyword evidence="19" id="KW-0472">Membrane</keyword>
<evidence type="ECO:0000256" key="26">
    <source>
        <dbReference type="ARBA" id="ARBA00060592"/>
    </source>
</evidence>
<comment type="pathway">
    <text evidence="2">Cell wall biogenesis; peptidoglycan biosynthesis.</text>
</comment>
<evidence type="ECO:0000256" key="14">
    <source>
        <dbReference type="ARBA" id="ARBA00022801"/>
    </source>
</evidence>
<dbReference type="GO" id="GO:0008955">
    <property type="term" value="F:peptidoglycan glycosyltransferase activity"/>
    <property type="evidence" value="ECO:0007669"/>
    <property type="project" value="UniProtKB-EC"/>
</dbReference>
<dbReference type="Proteomes" id="UP000063964">
    <property type="component" value="Chromosome"/>
</dbReference>
<dbReference type="Gene3D" id="2.40.50.140">
    <property type="entry name" value="Nucleic acid-binding proteins"/>
    <property type="match status" value="1"/>
</dbReference>
<keyword evidence="11" id="KW-0328">Glycosyltransferase</keyword>
<feature type="domain" description="S1 motif" evidence="28">
    <location>
        <begin position="346"/>
        <end position="428"/>
    </location>
</feature>
<evidence type="ECO:0000256" key="27">
    <source>
        <dbReference type="SAM" id="MobiDB-lite"/>
    </source>
</evidence>
<reference evidence="30" key="1">
    <citation type="submission" date="2016-02" db="EMBL/GenBank/DDBJ databases">
        <authorList>
            <person name="Holder M.E."/>
            <person name="Ajami N.J."/>
            <person name="Petrosino J.F."/>
        </authorList>
    </citation>
    <scope>NUCLEOTIDE SEQUENCE [LARGE SCALE GENOMIC DNA]</scope>
    <source>
        <strain evidence="30">DSM 12838</strain>
    </source>
</reference>
<dbReference type="PANTHER" id="PTHR32282:SF27">
    <property type="entry name" value="PENICILLIN-BINDING PROTEIN 1A"/>
    <property type="match status" value="1"/>
</dbReference>
<evidence type="ECO:0000256" key="4">
    <source>
        <dbReference type="ARBA" id="ARBA00007739"/>
    </source>
</evidence>
<keyword evidence="22" id="KW-0961">Cell wall biogenesis/degradation</keyword>
<keyword evidence="9" id="KW-0121">Carboxypeptidase</keyword>
<dbReference type="GO" id="GO:0030288">
    <property type="term" value="C:outer membrane-bounded periplasmic space"/>
    <property type="evidence" value="ECO:0007669"/>
    <property type="project" value="TreeGrafter"/>
</dbReference>
<evidence type="ECO:0000259" key="28">
    <source>
        <dbReference type="PROSITE" id="PS50126"/>
    </source>
</evidence>
<evidence type="ECO:0000313" key="29">
    <source>
        <dbReference type="EMBL" id="AMD91716.1"/>
    </source>
</evidence>
<comment type="similarity">
    <text evidence="4">In the N-terminal section; belongs to the glycosyltransferase 51 family.</text>
</comment>
<dbReference type="GO" id="GO:0008658">
    <property type="term" value="F:penicillin binding"/>
    <property type="evidence" value="ECO:0007669"/>
    <property type="project" value="InterPro"/>
</dbReference>
<evidence type="ECO:0000313" key="30">
    <source>
        <dbReference type="Proteomes" id="UP000063964"/>
    </source>
</evidence>
<dbReference type="UniPathway" id="UPA00219"/>
<gene>
    <name evidence="29" type="ORF">AXF15_00350</name>
</gene>
<evidence type="ECO:0000256" key="13">
    <source>
        <dbReference type="ARBA" id="ARBA00022692"/>
    </source>
</evidence>
<dbReference type="InterPro" id="IPR003029">
    <property type="entry name" value="S1_domain"/>
</dbReference>
<dbReference type="Gene3D" id="1.10.3810.10">
    <property type="entry name" value="Biosynthetic peptidoglycan transglycosylase-like"/>
    <property type="match status" value="1"/>
</dbReference>
<keyword evidence="14" id="KW-0378">Hydrolase</keyword>
<evidence type="ECO:0000256" key="21">
    <source>
        <dbReference type="ARBA" id="ARBA00023268"/>
    </source>
</evidence>
<dbReference type="InterPro" id="IPR036950">
    <property type="entry name" value="PBP_transglycosylase"/>
</dbReference>
<dbReference type="OrthoDB" id="9766909at2"/>
<dbReference type="GO" id="GO:0046677">
    <property type="term" value="P:response to antibiotic"/>
    <property type="evidence" value="ECO:0007669"/>
    <property type="project" value="UniProtKB-KW"/>
</dbReference>
<organism evidence="29 30">
    <name type="scientific">Desulfomicrobium orale DSM 12838</name>
    <dbReference type="NCBI Taxonomy" id="888061"/>
    <lineage>
        <taxon>Bacteria</taxon>
        <taxon>Pseudomonadati</taxon>
        <taxon>Thermodesulfobacteriota</taxon>
        <taxon>Desulfovibrionia</taxon>
        <taxon>Desulfovibrionales</taxon>
        <taxon>Desulfomicrobiaceae</taxon>
        <taxon>Desulfomicrobium</taxon>
    </lineage>
</organism>
<dbReference type="InterPro" id="IPR001264">
    <property type="entry name" value="Glyco_trans_51"/>
</dbReference>
<dbReference type="InterPro" id="IPR031376">
    <property type="entry name" value="PCB_OB"/>
</dbReference>
<evidence type="ECO:0000256" key="11">
    <source>
        <dbReference type="ARBA" id="ARBA00022676"/>
    </source>
</evidence>
<accession>A0A109W5C2</accession>
<dbReference type="FunFam" id="1.10.3810.10:FF:000003">
    <property type="entry name" value="Penicillin-binding protein 1a"/>
    <property type="match status" value="1"/>
</dbReference>
<dbReference type="NCBIfam" id="TIGR02074">
    <property type="entry name" value="PBP_1a_fam"/>
    <property type="match status" value="1"/>
</dbReference>
<evidence type="ECO:0000256" key="8">
    <source>
        <dbReference type="ARBA" id="ARBA00022519"/>
    </source>
</evidence>
<dbReference type="GO" id="GO:0003676">
    <property type="term" value="F:nucleic acid binding"/>
    <property type="evidence" value="ECO:0007669"/>
    <property type="project" value="InterPro"/>
</dbReference>
<evidence type="ECO:0000256" key="16">
    <source>
        <dbReference type="ARBA" id="ARBA00022968"/>
    </source>
</evidence>
<evidence type="ECO:0000256" key="10">
    <source>
        <dbReference type="ARBA" id="ARBA00022670"/>
    </source>
</evidence>
<evidence type="ECO:0000256" key="7">
    <source>
        <dbReference type="ARBA" id="ARBA00022475"/>
    </source>
</evidence>